<keyword evidence="1" id="KW-0175">Coiled coil</keyword>
<reference evidence="2" key="1">
    <citation type="submission" date="2020-11" db="EMBL/GenBank/DDBJ databases">
        <authorList>
            <consortium name="DOE Joint Genome Institute"/>
            <person name="Ahrendt S."/>
            <person name="Riley R."/>
            <person name="Andreopoulos W."/>
            <person name="Labutti K."/>
            <person name="Pangilinan J."/>
            <person name="Ruiz-Duenas F.J."/>
            <person name="Barrasa J.M."/>
            <person name="Sanchez-Garcia M."/>
            <person name="Camarero S."/>
            <person name="Miyauchi S."/>
            <person name="Serrano A."/>
            <person name="Linde D."/>
            <person name="Babiker R."/>
            <person name="Drula E."/>
            <person name="Ayuso-Fernandez I."/>
            <person name="Pacheco R."/>
            <person name="Padilla G."/>
            <person name="Ferreira P."/>
            <person name="Barriuso J."/>
            <person name="Kellner H."/>
            <person name="Castanera R."/>
            <person name="Alfaro M."/>
            <person name="Ramirez L."/>
            <person name="Pisabarro A.G."/>
            <person name="Kuo A."/>
            <person name="Tritt A."/>
            <person name="Lipzen A."/>
            <person name="He G."/>
            <person name="Yan M."/>
            <person name="Ng V."/>
            <person name="Cullen D."/>
            <person name="Martin F."/>
            <person name="Rosso M.-N."/>
            <person name="Henrissat B."/>
            <person name="Hibbett D."/>
            <person name="Martinez A.T."/>
            <person name="Grigoriev I.V."/>
        </authorList>
    </citation>
    <scope>NUCLEOTIDE SEQUENCE</scope>
    <source>
        <strain evidence="2">CIRM-BRFM 674</strain>
    </source>
</reference>
<protein>
    <submittedName>
        <fullName evidence="2">Uncharacterized protein</fullName>
    </submittedName>
</protein>
<keyword evidence="3" id="KW-1185">Reference proteome</keyword>
<gene>
    <name evidence="2" type="ORF">BDN70DRAFT_939598</name>
</gene>
<dbReference type="Proteomes" id="UP000807469">
    <property type="component" value="Unassembled WGS sequence"/>
</dbReference>
<sequence length="265" mass="28814">MAEFTAKDAHAKAQERIQALEDELSSQSRTVGALAASSSAFESKIESLTTNLRDVLAVRKDMEDERDRALAQAQNQALGNALRYAKAEITENSKTIDDLSAASPESDLSKTLATSKLREEERDAALIEVHKANETRATGQVHIRMLEDALKSTKSDLISESEALEGLTTSSNAQQSEIATLKANLRNALDLGRDNALARVRNSEDADRTAQAHIEALQNTHQSIQAKRNSKAQEIDALTTRSKGLRAENDALKAALRDALPVAKQ</sequence>
<proteinExistence type="predicted"/>
<comment type="caution">
    <text evidence="2">The sequence shown here is derived from an EMBL/GenBank/DDBJ whole genome shotgun (WGS) entry which is preliminary data.</text>
</comment>
<organism evidence="2 3">
    <name type="scientific">Pholiota conissans</name>
    <dbReference type="NCBI Taxonomy" id="109636"/>
    <lineage>
        <taxon>Eukaryota</taxon>
        <taxon>Fungi</taxon>
        <taxon>Dikarya</taxon>
        <taxon>Basidiomycota</taxon>
        <taxon>Agaricomycotina</taxon>
        <taxon>Agaricomycetes</taxon>
        <taxon>Agaricomycetidae</taxon>
        <taxon>Agaricales</taxon>
        <taxon>Agaricineae</taxon>
        <taxon>Strophariaceae</taxon>
        <taxon>Pholiota</taxon>
    </lineage>
</organism>
<feature type="coiled-coil region" evidence="1">
    <location>
        <begin position="214"/>
        <end position="255"/>
    </location>
</feature>
<dbReference type="EMBL" id="MU155931">
    <property type="protein sequence ID" value="KAF9470564.1"/>
    <property type="molecule type" value="Genomic_DNA"/>
</dbReference>
<evidence type="ECO:0000256" key="1">
    <source>
        <dbReference type="SAM" id="Coils"/>
    </source>
</evidence>
<name>A0A9P5YL30_9AGAR</name>
<feature type="coiled-coil region" evidence="1">
    <location>
        <begin position="10"/>
        <end position="72"/>
    </location>
</feature>
<evidence type="ECO:0000313" key="3">
    <source>
        <dbReference type="Proteomes" id="UP000807469"/>
    </source>
</evidence>
<dbReference type="OrthoDB" id="128924at2759"/>
<dbReference type="AlphaFoldDB" id="A0A9P5YL30"/>
<accession>A0A9P5YL30</accession>
<evidence type="ECO:0000313" key="2">
    <source>
        <dbReference type="EMBL" id="KAF9470564.1"/>
    </source>
</evidence>